<dbReference type="Proteomes" id="UP000054560">
    <property type="component" value="Unassembled WGS sequence"/>
</dbReference>
<dbReference type="Pfam" id="PF20644">
    <property type="entry name" value="Rrn7_cyclin_N"/>
    <property type="match status" value="1"/>
</dbReference>
<dbReference type="InterPro" id="IPR048540">
    <property type="entry name" value="Rrn7_cyclin_N"/>
</dbReference>
<dbReference type="AlphaFoldDB" id="A0A0L0G2Q8"/>
<evidence type="ECO:0000313" key="4">
    <source>
        <dbReference type="Proteomes" id="UP000054560"/>
    </source>
</evidence>
<evidence type="ECO:0000259" key="2">
    <source>
        <dbReference type="Pfam" id="PF20644"/>
    </source>
</evidence>
<name>A0A0L0G2Q8_9EUKA</name>
<evidence type="ECO:0000313" key="3">
    <source>
        <dbReference type="EMBL" id="KNC83365.1"/>
    </source>
</evidence>
<reference evidence="3 4" key="1">
    <citation type="submission" date="2011-02" db="EMBL/GenBank/DDBJ databases">
        <title>The Genome Sequence of Sphaeroforma arctica JP610.</title>
        <authorList>
            <consortium name="The Broad Institute Genome Sequencing Platform"/>
            <person name="Russ C."/>
            <person name="Cuomo C."/>
            <person name="Young S.K."/>
            <person name="Zeng Q."/>
            <person name="Gargeya S."/>
            <person name="Alvarado L."/>
            <person name="Berlin A."/>
            <person name="Chapman S.B."/>
            <person name="Chen Z."/>
            <person name="Freedman E."/>
            <person name="Gellesch M."/>
            <person name="Goldberg J."/>
            <person name="Griggs A."/>
            <person name="Gujja S."/>
            <person name="Heilman E."/>
            <person name="Heiman D."/>
            <person name="Howarth C."/>
            <person name="Mehta T."/>
            <person name="Neiman D."/>
            <person name="Pearson M."/>
            <person name="Roberts A."/>
            <person name="Saif S."/>
            <person name="Shea T."/>
            <person name="Shenoy N."/>
            <person name="Sisk P."/>
            <person name="Stolte C."/>
            <person name="Sykes S."/>
            <person name="White J."/>
            <person name="Yandava C."/>
            <person name="Burger G."/>
            <person name="Gray M.W."/>
            <person name="Holland P.W.H."/>
            <person name="King N."/>
            <person name="Lang F.B.F."/>
            <person name="Roger A.J."/>
            <person name="Ruiz-Trillo I."/>
            <person name="Haas B."/>
            <person name="Nusbaum C."/>
            <person name="Birren B."/>
        </authorList>
    </citation>
    <scope>NUCLEOTIDE SEQUENCE [LARGE SCALE GENOMIC DNA]</scope>
    <source>
        <strain evidence="3 4">JP610</strain>
    </source>
</reference>
<dbReference type="EMBL" id="KQ241839">
    <property type="protein sequence ID" value="KNC83365.1"/>
    <property type="molecule type" value="Genomic_DNA"/>
</dbReference>
<dbReference type="GeneID" id="25904877"/>
<feature type="domain" description="Rrn7/TAF1B N-terminal cyclin" evidence="2">
    <location>
        <begin position="1"/>
        <end position="74"/>
    </location>
</feature>
<accession>A0A0L0G2Q8</accession>
<dbReference type="RefSeq" id="XP_014157267.1">
    <property type="nucleotide sequence ID" value="XM_014301792.1"/>
</dbReference>
<feature type="compositionally biased region" description="Acidic residues" evidence="1">
    <location>
        <begin position="65"/>
        <end position="99"/>
    </location>
</feature>
<sequence length="165" mass="19037">MQLILIEQARILSRQEGIPTSLENTVRSLWFRWLELSQLCNKQDKPPGDGEVAGEKDKDKKAPEADADSDSDDEQDPVDLDVNTESDLDDFDTDYESDDSQTNANKIPVPNIKEDEDIDTDEEMRKIDEKIGKRRYTKRALEQRECKKPIYVCIRIESKTNSCLR</sequence>
<proteinExistence type="predicted"/>
<feature type="compositionally biased region" description="Basic and acidic residues" evidence="1">
    <location>
        <begin position="42"/>
        <end position="64"/>
    </location>
</feature>
<gene>
    <name evidence="3" type="ORF">SARC_04373</name>
</gene>
<keyword evidence="4" id="KW-1185">Reference proteome</keyword>
<organism evidence="3 4">
    <name type="scientific">Sphaeroforma arctica JP610</name>
    <dbReference type="NCBI Taxonomy" id="667725"/>
    <lineage>
        <taxon>Eukaryota</taxon>
        <taxon>Ichthyosporea</taxon>
        <taxon>Ichthyophonida</taxon>
        <taxon>Sphaeroforma</taxon>
    </lineage>
</organism>
<evidence type="ECO:0000256" key="1">
    <source>
        <dbReference type="SAM" id="MobiDB-lite"/>
    </source>
</evidence>
<protein>
    <recommendedName>
        <fullName evidence="2">Rrn7/TAF1B N-terminal cyclin domain-containing protein</fullName>
    </recommendedName>
</protein>
<feature type="region of interest" description="Disordered" evidence="1">
    <location>
        <begin position="41"/>
        <end position="120"/>
    </location>
</feature>